<dbReference type="EMBL" id="CP007030">
    <property type="protein sequence ID" value="AHF01872.1"/>
    <property type="molecule type" value="Genomic_DNA"/>
</dbReference>
<evidence type="ECO:0000259" key="3">
    <source>
        <dbReference type="Pfam" id="PF25967"/>
    </source>
</evidence>
<dbReference type="SUPFAM" id="SSF111369">
    <property type="entry name" value="HlyD-like secretion proteins"/>
    <property type="match status" value="1"/>
</dbReference>
<dbReference type="eggNOG" id="COG0845">
    <property type="taxonomic scope" value="Bacteria"/>
</dbReference>
<keyword evidence="6" id="KW-1185">Reference proteome</keyword>
<dbReference type="Gene3D" id="2.40.420.20">
    <property type="match status" value="1"/>
</dbReference>
<dbReference type="GO" id="GO:0015562">
    <property type="term" value="F:efflux transmembrane transporter activity"/>
    <property type="evidence" value="ECO:0007669"/>
    <property type="project" value="TreeGrafter"/>
</dbReference>
<feature type="signal peptide" evidence="2">
    <location>
        <begin position="1"/>
        <end position="20"/>
    </location>
</feature>
<dbReference type="InterPro" id="IPR058647">
    <property type="entry name" value="BSH_CzcB-like"/>
</dbReference>
<sequence length="366" mass="39086">MKSYSLALAGLLAMSLGLSGCSDEPTPAGAQNDAVNTHEVTVTQVQLGTVPVLVNVPGSVVPDQQARIASRLMGNIQTLPVQLGDHVKRGDLLFTIDPQDINSQISQARAAFQQAQAALENARADFDRFSQLLREESVSRQQFDGVRLQYNVAQENLAAARAGLEQAEAQLTYANVRAPFDGVIVQKLAVAGDLAAPGNPIVVIENLRSLSVQTEVSQDLFAAIKVGDKALIQVDGVSQVLEGEIYSLVAAANPRTRGHTTKLSLPVVDNVNSGTFARISFIRGERQAIMIPQAAVVNRAGIEGVFVVTDDARVQFRMVRLGAQKGADVEVQAGLDMGEVIVVSNNQTLVNGDRVVTQTAMLERVE</sequence>
<dbReference type="Gene3D" id="2.40.30.170">
    <property type="match status" value="1"/>
</dbReference>
<dbReference type="InterPro" id="IPR006143">
    <property type="entry name" value="RND_pump_MFP"/>
</dbReference>
<dbReference type="Gene3D" id="2.40.50.100">
    <property type="match status" value="1"/>
</dbReference>
<dbReference type="Pfam" id="PF25973">
    <property type="entry name" value="BSH_CzcB"/>
    <property type="match status" value="1"/>
</dbReference>
<evidence type="ECO:0000313" key="6">
    <source>
        <dbReference type="Proteomes" id="UP000005380"/>
    </source>
</evidence>
<dbReference type="NCBIfam" id="TIGR01730">
    <property type="entry name" value="RND_mfp"/>
    <property type="match status" value="1"/>
</dbReference>
<dbReference type="OrthoDB" id="9806939at2"/>
<protein>
    <submittedName>
        <fullName evidence="5">Secretion protein HlyD</fullName>
    </submittedName>
</protein>
<evidence type="ECO:0000259" key="4">
    <source>
        <dbReference type="Pfam" id="PF25973"/>
    </source>
</evidence>
<dbReference type="PANTHER" id="PTHR30469">
    <property type="entry name" value="MULTIDRUG RESISTANCE PROTEIN MDTA"/>
    <property type="match status" value="1"/>
</dbReference>
<dbReference type="AlphaFoldDB" id="W0DTU8"/>
<dbReference type="GO" id="GO:1990281">
    <property type="term" value="C:efflux pump complex"/>
    <property type="evidence" value="ECO:0007669"/>
    <property type="project" value="TreeGrafter"/>
</dbReference>
<dbReference type="Gene3D" id="1.10.287.470">
    <property type="entry name" value="Helix hairpin bin"/>
    <property type="match status" value="1"/>
</dbReference>
<dbReference type="HOGENOM" id="CLU_018816_1_4_6"/>
<gene>
    <name evidence="5" type="ORF">THIAE_08990</name>
</gene>
<dbReference type="InParanoid" id="W0DTU8"/>
<evidence type="ECO:0000256" key="2">
    <source>
        <dbReference type="SAM" id="SignalP"/>
    </source>
</evidence>
<dbReference type="KEGG" id="tao:THIAE_08990"/>
<feature type="domain" description="CzcB-like barrel-sandwich hybrid" evidence="4">
    <location>
        <begin position="65"/>
        <end position="203"/>
    </location>
</feature>
<feature type="chain" id="PRO_5004787044" evidence="2">
    <location>
        <begin position="21"/>
        <end position="366"/>
    </location>
</feature>
<evidence type="ECO:0000313" key="5">
    <source>
        <dbReference type="EMBL" id="AHF01872.1"/>
    </source>
</evidence>
<organism evidence="5 6">
    <name type="scientific">Thiomicrospira aerophila AL3</name>
    <dbReference type="NCBI Taxonomy" id="717772"/>
    <lineage>
        <taxon>Bacteria</taxon>
        <taxon>Pseudomonadati</taxon>
        <taxon>Pseudomonadota</taxon>
        <taxon>Gammaproteobacteria</taxon>
        <taxon>Thiotrichales</taxon>
        <taxon>Piscirickettsiaceae</taxon>
        <taxon>Thiomicrospira</taxon>
    </lineage>
</organism>
<proteinExistence type="inferred from homology"/>
<dbReference type="RefSeq" id="WP_006460891.1">
    <property type="nucleotide sequence ID" value="NZ_CP007030.1"/>
</dbReference>
<keyword evidence="2" id="KW-0732">Signal</keyword>
<reference evidence="5 6" key="1">
    <citation type="submission" date="2013-12" db="EMBL/GenBank/DDBJ databases">
        <authorList>
            <consortium name="DOE Joint Genome Institute"/>
            <person name="Kappler U."/>
            <person name="Huntemann M."/>
            <person name="Han J."/>
            <person name="Chen A."/>
            <person name="Kyrpides N."/>
            <person name="Mavromatis K."/>
            <person name="Markowitz V."/>
            <person name="Palaniappan K."/>
            <person name="Ivanova N."/>
            <person name="Schaumberg A."/>
            <person name="Pati A."/>
            <person name="Liolios K."/>
            <person name="Nordberg H.P."/>
            <person name="Cantor M.N."/>
            <person name="Hua S.X."/>
            <person name="Woyke T."/>
        </authorList>
    </citation>
    <scope>NUCLEOTIDE SEQUENCE [LARGE SCALE GENOMIC DNA]</scope>
    <source>
        <strain evidence="6">AL2</strain>
    </source>
</reference>
<dbReference type="STRING" id="717772.THIAE_08990"/>
<dbReference type="InterPro" id="IPR058627">
    <property type="entry name" value="MdtA-like_C"/>
</dbReference>
<dbReference type="Pfam" id="PF25967">
    <property type="entry name" value="RND-MFP_C"/>
    <property type="match status" value="1"/>
</dbReference>
<name>W0DTU8_9GAMM</name>
<accession>W0DTU8</accession>
<comment type="similarity">
    <text evidence="1">Belongs to the membrane fusion protein (MFP) (TC 8.A.1) family.</text>
</comment>
<dbReference type="PANTHER" id="PTHR30469:SF15">
    <property type="entry name" value="HLYD FAMILY OF SECRETION PROTEINS"/>
    <property type="match status" value="1"/>
</dbReference>
<feature type="domain" description="Multidrug resistance protein MdtA-like C-terminal permuted SH3" evidence="3">
    <location>
        <begin position="287"/>
        <end position="347"/>
    </location>
</feature>
<dbReference type="PROSITE" id="PS51257">
    <property type="entry name" value="PROKAR_LIPOPROTEIN"/>
    <property type="match status" value="1"/>
</dbReference>
<evidence type="ECO:0000256" key="1">
    <source>
        <dbReference type="ARBA" id="ARBA00009477"/>
    </source>
</evidence>
<dbReference type="Proteomes" id="UP000005380">
    <property type="component" value="Chromosome"/>
</dbReference>